<sequence>MLALANGQRWRVADDSALATGRPLDAPAVTVGPGLLGGWLPKAAGYNASARVEPAN</sequence>
<accession>A0A316IAQ6</accession>
<keyword evidence="2" id="KW-1185">Reference proteome</keyword>
<protein>
    <submittedName>
        <fullName evidence="1">Uncharacterized protein</fullName>
    </submittedName>
</protein>
<proteinExistence type="predicted"/>
<reference evidence="1 2" key="1">
    <citation type="submission" date="2018-05" db="EMBL/GenBank/DDBJ databases">
        <title>Genomic Encyclopedia of Type Strains, Phase IV (KMG-IV): sequencing the most valuable type-strain genomes for metagenomic binning, comparative biology and taxonomic classification.</title>
        <authorList>
            <person name="Goeker M."/>
        </authorList>
    </citation>
    <scope>NUCLEOTIDE SEQUENCE [LARGE SCALE GENOMIC DNA]</scope>
    <source>
        <strain evidence="1 2">DSM 14263</strain>
    </source>
</reference>
<organism evidence="1 2">
    <name type="scientific">Fulvimonas soli</name>
    <dbReference type="NCBI Taxonomy" id="155197"/>
    <lineage>
        <taxon>Bacteria</taxon>
        <taxon>Pseudomonadati</taxon>
        <taxon>Pseudomonadota</taxon>
        <taxon>Gammaproteobacteria</taxon>
        <taxon>Lysobacterales</taxon>
        <taxon>Rhodanobacteraceae</taxon>
        <taxon>Fulvimonas</taxon>
    </lineage>
</organism>
<dbReference type="AlphaFoldDB" id="A0A316IAQ6"/>
<evidence type="ECO:0000313" key="1">
    <source>
        <dbReference type="EMBL" id="PWK84379.1"/>
    </source>
</evidence>
<dbReference type="RefSeq" id="WP_170120226.1">
    <property type="nucleotide sequence ID" value="NZ_MSZV01000109.1"/>
</dbReference>
<name>A0A316IAQ6_9GAMM</name>
<comment type="caution">
    <text evidence="1">The sequence shown here is derived from an EMBL/GenBank/DDBJ whole genome shotgun (WGS) entry which is preliminary data.</text>
</comment>
<evidence type="ECO:0000313" key="2">
    <source>
        <dbReference type="Proteomes" id="UP000245812"/>
    </source>
</evidence>
<gene>
    <name evidence="1" type="ORF">C7456_11157</name>
</gene>
<dbReference type="EMBL" id="QGHC01000011">
    <property type="protein sequence ID" value="PWK84379.1"/>
    <property type="molecule type" value="Genomic_DNA"/>
</dbReference>
<dbReference type="Proteomes" id="UP000245812">
    <property type="component" value="Unassembled WGS sequence"/>
</dbReference>